<dbReference type="RefSeq" id="WP_073376617.1">
    <property type="nucleotide sequence ID" value="NZ_FQXS01000015.1"/>
</dbReference>
<sequence>MSESSRKHRLPLLYYSYLATEMLAPFFASFVIMNGVFFLVKLIPFLDVVLELEIGFADFVRLFSYLFPNMFLYSIPMAAMLGVTIGFSRLANDSEILAFKASGIGLYHVLPPLIMVSLSVALITSYFSIKLIPAGDSAMQQMMYQLAKEKIDKGIKERAFTEALGDLVVYIDSIDQQTGQWHNVWVSDMRDRTIPAITMARSGSMVSNMDRMLVTLVLREGSMHIPEETNAQTVSFTTYVINIPVQPHARPPGTQTRGTMNMTQLREQADVVGLDSERGRSYLTELHKRLVLPVGCFFLCLLGMPLGLQAGPGRRAIGIPFGLALYIVYYLMFSMSRTISVDSTASIPLVMWIPNVVFSLLALFSIYRVAHEQPLIPGPVRRFFESIGNASTYLAHQFFELVRPSSRAHGSGEAAQVGHDSTSVPKKTKLRGNVKSRVFHFPECDYYYCKNCSIEFKDVKVAQQAGFEPCRFCQTLMPAPDTDDQQQS</sequence>
<evidence type="ECO:0000256" key="1">
    <source>
        <dbReference type="ARBA" id="ARBA00004651"/>
    </source>
</evidence>
<dbReference type="InterPro" id="IPR005495">
    <property type="entry name" value="LptG/LptF_permease"/>
</dbReference>
<comment type="subcellular location">
    <subcellularLocation>
        <location evidence="1">Cell membrane</location>
        <topology evidence="1">Multi-pass membrane protein</topology>
    </subcellularLocation>
</comment>
<dbReference type="STRING" id="1121409.SAMN02745124_02569"/>
<dbReference type="SUPFAM" id="SSF57884">
    <property type="entry name" value="Ada DNA repair protein, N-terminal domain (N-Ada 10)"/>
    <property type="match status" value="1"/>
</dbReference>
<dbReference type="PANTHER" id="PTHR33529:SF6">
    <property type="entry name" value="YJGP_YJGQ FAMILY PERMEASE"/>
    <property type="match status" value="1"/>
</dbReference>
<dbReference type="AlphaFoldDB" id="A0A1M5WWN9"/>
<dbReference type="EMBL" id="FQXS01000015">
    <property type="protein sequence ID" value="SHH91738.1"/>
    <property type="molecule type" value="Genomic_DNA"/>
</dbReference>
<evidence type="ECO:0000256" key="5">
    <source>
        <dbReference type="ARBA" id="ARBA00023136"/>
    </source>
</evidence>
<evidence type="ECO:0000313" key="7">
    <source>
        <dbReference type="EMBL" id="SHH91738.1"/>
    </source>
</evidence>
<evidence type="ECO:0000256" key="2">
    <source>
        <dbReference type="ARBA" id="ARBA00022475"/>
    </source>
</evidence>
<evidence type="ECO:0000256" key="4">
    <source>
        <dbReference type="ARBA" id="ARBA00022989"/>
    </source>
</evidence>
<name>A0A1M5WWN9_9BACT</name>
<protein>
    <submittedName>
        <fullName evidence="7">Lipopolysaccharide export system permease protein</fullName>
    </submittedName>
</protein>
<feature type="transmembrane region" description="Helical" evidence="6">
    <location>
        <begin position="316"/>
        <end position="333"/>
    </location>
</feature>
<keyword evidence="2" id="KW-1003">Cell membrane</keyword>
<organism evidence="7 8">
    <name type="scientific">Desulfofustis glycolicus DSM 9705</name>
    <dbReference type="NCBI Taxonomy" id="1121409"/>
    <lineage>
        <taxon>Bacteria</taxon>
        <taxon>Pseudomonadati</taxon>
        <taxon>Thermodesulfobacteriota</taxon>
        <taxon>Desulfobulbia</taxon>
        <taxon>Desulfobulbales</taxon>
        <taxon>Desulfocapsaceae</taxon>
        <taxon>Desulfofustis</taxon>
    </lineage>
</organism>
<keyword evidence="4 6" id="KW-1133">Transmembrane helix</keyword>
<dbReference type="InterPro" id="IPR035451">
    <property type="entry name" value="Ada-like_dom_sf"/>
</dbReference>
<feature type="transmembrane region" description="Helical" evidence="6">
    <location>
        <begin position="71"/>
        <end position="90"/>
    </location>
</feature>
<keyword evidence="8" id="KW-1185">Reference proteome</keyword>
<dbReference type="Pfam" id="PF03739">
    <property type="entry name" value="LptF_LptG"/>
    <property type="match status" value="1"/>
</dbReference>
<feature type="transmembrane region" description="Helical" evidence="6">
    <location>
        <begin position="290"/>
        <end position="310"/>
    </location>
</feature>
<evidence type="ECO:0000256" key="6">
    <source>
        <dbReference type="SAM" id="Phobius"/>
    </source>
</evidence>
<reference evidence="7 8" key="1">
    <citation type="submission" date="2016-11" db="EMBL/GenBank/DDBJ databases">
        <authorList>
            <person name="Jaros S."/>
            <person name="Januszkiewicz K."/>
            <person name="Wedrychowicz H."/>
        </authorList>
    </citation>
    <scope>NUCLEOTIDE SEQUENCE [LARGE SCALE GENOMIC DNA]</scope>
    <source>
        <strain evidence="7 8">DSM 9705</strain>
    </source>
</reference>
<evidence type="ECO:0000313" key="8">
    <source>
        <dbReference type="Proteomes" id="UP000184139"/>
    </source>
</evidence>
<accession>A0A1M5WWN9</accession>
<feature type="transmembrane region" description="Helical" evidence="6">
    <location>
        <begin position="110"/>
        <end position="129"/>
    </location>
</feature>
<proteinExistence type="predicted"/>
<dbReference type="OrthoDB" id="9792188at2"/>
<dbReference type="GO" id="GO:0015920">
    <property type="term" value="P:lipopolysaccharide transport"/>
    <property type="evidence" value="ECO:0007669"/>
    <property type="project" value="TreeGrafter"/>
</dbReference>
<dbReference type="Proteomes" id="UP000184139">
    <property type="component" value="Unassembled WGS sequence"/>
</dbReference>
<dbReference type="PANTHER" id="PTHR33529">
    <property type="entry name" value="SLR0882 PROTEIN-RELATED"/>
    <property type="match status" value="1"/>
</dbReference>
<gene>
    <name evidence="7" type="ORF">SAMN02745124_02569</name>
</gene>
<dbReference type="GO" id="GO:0043190">
    <property type="term" value="C:ATP-binding cassette (ABC) transporter complex"/>
    <property type="evidence" value="ECO:0007669"/>
    <property type="project" value="TreeGrafter"/>
</dbReference>
<keyword evidence="5 6" id="KW-0472">Membrane</keyword>
<keyword evidence="3 6" id="KW-0812">Transmembrane</keyword>
<feature type="transmembrane region" description="Helical" evidence="6">
    <location>
        <begin position="345"/>
        <end position="367"/>
    </location>
</feature>
<evidence type="ECO:0000256" key="3">
    <source>
        <dbReference type="ARBA" id="ARBA00022692"/>
    </source>
</evidence>